<accession>A0A6C0K085</accession>
<organism evidence="1">
    <name type="scientific">viral metagenome</name>
    <dbReference type="NCBI Taxonomy" id="1070528"/>
    <lineage>
        <taxon>unclassified sequences</taxon>
        <taxon>metagenomes</taxon>
        <taxon>organismal metagenomes</taxon>
    </lineage>
</organism>
<protein>
    <submittedName>
        <fullName evidence="1">Uncharacterized protein</fullName>
    </submittedName>
</protein>
<proteinExistence type="predicted"/>
<name>A0A6C0K085_9ZZZZ</name>
<dbReference type="EMBL" id="MN740779">
    <property type="protein sequence ID" value="QHU11109.1"/>
    <property type="molecule type" value="Genomic_DNA"/>
</dbReference>
<evidence type="ECO:0000313" key="1">
    <source>
        <dbReference type="EMBL" id="QHU11109.1"/>
    </source>
</evidence>
<dbReference type="AlphaFoldDB" id="A0A6C0K085"/>
<reference evidence="1" key="1">
    <citation type="journal article" date="2020" name="Nature">
        <title>Giant virus diversity and host interactions through global metagenomics.</title>
        <authorList>
            <person name="Schulz F."/>
            <person name="Roux S."/>
            <person name="Paez-Espino D."/>
            <person name="Jungbluth S."/>
            <person name="Walsh D.A."/>
            <person name="Denef V.J."/>
            <person name="McMahon K.D."/>
            <person name="Konstantinidis K.T."/>
            <person name="Eloe-Fadrosh E.A."/>
            <person name="Kyrpides N.C."/>
            <person name="Woyke T."/>
        </authorList>
    </citation>
    <scope>NUCLEOTIDE SEQUENCE</scope>
    <source>
        <strain evidence="1">GVMAG-S-1101165-84</strain>
    </source>
</reference>
<sequence>MSSRKQLLKQVDSFSPLEIRMYPSSMIDLWYTELIPILNIPKAYALMRYTALRDTEHYRPLMKAILLFHVMRANNRGTPYATLSNEKKAAAFACLATALEPFPQTFQEWFALIPDTDRWKRIVRDRHELQFVFRRDPVASIDLQAFAIDTESVHRSSVQTMISASLDIVFKYPVGKDTFNEILGIFMDRWPIAVLRPVVRQLAIDYDTLVIPLMDRTVKYSDVLDHVWAFLKGSEHISELVKRLLEELQDGHLTCPNGRLARLLNVLQGYDLSLPVLEDRGVLLQNRMVAIAGLPLKERLQEAAQAFETYGVQKDEQGAWIESLLALD</sequence>